<dbReference type="InterPro" id="IPR036390">
    <property type="entry name" value="WH_DNA-bd_sf"/>
</dbReference>
<dbReference type="SUPFAM" id="SSF46785">
    <property type="entry name" value="Winged helix' DNA-binding domain"/>
    <property type="match status" value="1"/>
</dbReference>
<dbReference type="InterPro" id="IPR000700">
    <property type="entry name" value="PAS-assoc_C"/>
</dbReference>
<name>L9WRQ3_9EURY</name>
<feature type="domain" description="PAS" evidence="7">
    <location>
        <begin position="80"/>
        <end position="122"/>
    </location>
</feature>
<dbReference type="InterPro" id="IPR036097">
    <property type="entry name" value="HisK_dim/P_sf"/>
</dbReference>
<feature type="domain" description="PAS" evidence="7">
    <location>
        <begin position="190"/>
        <end position="232"/>
    </location>
</feature>
<dbReference type="NCBIfam" id="TIGR00229">
    <property type="entry name" value="sensory_box"/>
    <property type="match status" value="2"/>
</dbReference>
<dbReference type="eggNOG" id="arCOG06796">
    <property type="taxonomic scope" value="Archaea"/>
</dbReference>
<dbReference type="CDD" id="cd00130">
    <property type="entry name" value="PAS"/>
    <property type="match status" value="1"/>
</dbReference>
<dbReference type="PROSITE" id="PS50109">
    <property type="entry name" value="HIS_KIN"/>
    <property type="match status" value="1"/>
</dbReference>
<evidence type="ECO:0000256" key="3">
    <source>
        <dbReference type="ARBA" id="ARBA00022553"/>
    </source>
</evidence>
<dbReference type="InterPro" id="IPR036890">
    <property type="entry name" value="HATPase_C_sf"/>
</dbReference>
<dbReference type="Gene3D" id="3.30.565.10">
    <property type="entry name" value="Histidine kinase-like ATPase, C-terminal domain"/>
    <property type="match status" value="1"/>
</dbReference>
<dbReference type="STRING" id="1227499.C493_18396"/>
<evidence type="ECO:0000256" key="4">
    <source>
        <dbReference type="ARBA" id="ARBA00022679"/>
    </source>
</evidence>
<organism evidence="9 10">
    <name type="scientific">Natronolimnohabitans innermongolicus JCM 12255</name>
    <dbReference type="NCBI Taxonomy" id="1227499"/>
    <lineage>
        <taxon>Archaea</taxon>
        <taxon>Methanobacteriati</taxon>
        <taxon>Methanobacteriota</taxon>
        <taxon>Stenosarchaea group</taxon>
        <taxon>Halobacteria</taxon>
        <taxon>Halobacteriales</taxon>
        <taxon>Natrialbaceae</taxon>
        <taxon>Natronolimnohabitans</taxon>
    </lineage>
</organism>
<dbReference type="PATRIC" id="fig|1227499.3.peg.3790"/>
<dbReference type="InterPro" id="IPR005467">
    <property type="entry name" value="His_kinase_dom"/>
</dbReference>
<dbReference type="CDD" id="cd00082">
    <property type="entry name" value="HisKA"/>
    <property type="match status" value="1"/>
</dbReference>
<dbReference type="InterPro" id="IPR001610">
    <property type="entry name" value="PAC"/>
</dbReference>
<dbReference type="PANTHER" id="PTHR43304:SF1">
    <property type="entry name" value="PAC DOMAIN-CONTAINING PROTEIN"/>
    <property type="match status" value="1"/>
</dbReference>
<dbReference type="SMART" id="SM00387">
    <property type="entry name" value="HATPase_c"/>
    <property type="match status" value="1"/>
</dbReference>
<dbReference type="eggNOG" id="arCOG06712">
    <property type="taxonomic scope" value="Archaea"/>
</dbReference>
<dbReference type="InterPro" id="IPR003594">
    <property type="entry name" value="HATPase_dom"/>
</dbReference>
<feature type="domain" description="PAC" evidence="8">
    <location>
        <begin position="270"/>
        <end position="322"/>
    </location>
</feature>
<dbReference type="SUPFAM" id="SSF47384">
    <property type="entry name" value="Homodimeric domain of signal transducing histidine kinase"/>
    <property type="match status" value="1"/>
</dbReference>
<dbReference type="eggNOG" id="arCOG07605">
    <property type="taxonomic scope" value="Archaea"/>
</dbReference>
<dbReference type="PROSITE" id="PS50113">
    <property type="entry name" value="PAC"/>
    <property type="match status" value="2"/>
</dbReference>
<evidence type="ECO:0000259" key="7">
    <source>
        <dbReference type="PROSITE" id="PS50112"/>
    </source>
</evidence>
<dbReference type="Pfam" id="PF08448">
    <property type="entry name" value="PAS_4"/>
    <property type="match status" value="2"/>
</dbReference>
<dbReference type="InterPro" id="IPR013656">
    <property type="entry name" value="PAS_4"/>
</dbReference>
<dbReference type="AlphaFoldDB" id="L9WRQ3"/>
<dbReference type="EMBL" id="AOHZ01000084">
    <property type="protein sequence ID" value="ELY50983.1"/>
    <property type="molecule type" value="Genomic_DNA"/>
</dbReference>
<dbReference type="SMART" id="SM00388">
    <property type="entry name" value="HisKA"/>
    <property type="match status" value="1"/>
</dbReference>
<feature type="domain" description="PAC" evidence="8">
    <location>
        <begin position="381"/>
        <end position="443"/>
    </location>
</feature>
<dbReference type="SUPFAM" id="SSF55785">
    <property type="entry name" value="PYP-like sensor domain (PAS domain)"/>
    <property type="match status" value="3"/>
</dbReference>
<dbReference type="InterPro" id="IPR052162">
    <property type="entry name" value="Sensor_kinase/Photoreceptor"/>
</dbReference>
<dbReference type="InterPro" id="IPR004358">
    <property type="entry name" value="Sig_transdc_His_kin-like_C"/>
</dbReference>
<evidence type="ECO:0000313" key="10">
    <source>
        <dbReference type="Proteomes" id="UP000011602"/>
    </source>
</evidence>
<proteinExistence type="predicted"/>
<sequence>MSSAPLTDTLQETLAIFEEGGAPRTTSEVAEQFDLGRRSAYERLERLVDHDRLETKKVGGNGRVWWRPATDERATTRDAVESEFDEVYDRISDGFYALDEEFRFRYLNDHAADVLGLDETAIGADIRDEVVLTEAFETALNGALETKEAVIFEDYYHPVDRWFHNAIYPSESGLSVYFYEITEQKRRERELTRYETIVETSPIGITIVGSDGEIQFTNDRAEEIFGRSRSRINALSFDDPRWDEVDEDGEPLSREELPFLRIVESGELLLDQVSGVLRPDGERVWISVNGAPVYDDRGEIESVVFSIEDITKRREQQRALEESERRYRTLVDHFPNGAVGLYDEDLTYDIVGGELLEDLGFNPDEVAGTTIHDRYPDELVDRMEPNFRDVFDGESSSFDIDLGDRDLLAHTLPVRNADDEIYAGMLVVQDVTERWEYQRRLEESNERLEQFAYAASHDLQEPLRMVRSYLQLIENRYGNALDEDGEEFLEYAVDGAERMRQMINGLLEYSRVDTRGDPFEPVDLNDVLDDVCEDLQMRIDESNAEITTDDLPCVDGDDGQLRRVFQNLLSNAIEYSRDEPPQVDVSATRDDDQWIISVQDNGIGIDLDEQERIFEVFQRLHTHEEHSGTGIGLALSRRIVERHGGEIWVDSEPGEGATFSFTLPAVDT</sequence>
<reference evidence="9 10" key="1">
    <citation type="journal article" date="2014" name="PLoS Genet.">
        <title>Phylogenetically driven sequencing of extremely halophilic archaea reveals strategies for static and dynamic osmo-response.</title>
        <authorList>
            <person name="Becker E.A."/>
            <person name="Seitzer P.M."/>
            <person name="Tritt A."/>
            <person name="Larsen D."/>
            <person name="Krusor M."/>
            <person name="Yao A.I."/>
            <person name="Wu D."/>
            <person name="Madern D."/>
            <person name="Eisen J.A."/>
            <person name="Darling A.E."/>
            <person name="Facciotti M.T."/>
        </authorList>
    </citation>
    <scope>NUCLEOTIDE SEQUENCE [LARGE SCALE GENOMIC DNA]</scope>
    <source>
        <strain evidence="9 10">JCM 12255</strain>
    </source>
</reference>
<dbReference type="Pfam" id="PF00512">
    <property type="entry name" value="HisKA"/>
    <property type="match status" value="1"/>
</dbReference>
<evidence type="ECO:0000256" key="5">
    <source>
        <dbReference type="ARBA" id="ARBA00022777"/>
    </source>
</evidence>
<dbReference type="PANTHER" id="PTHR43304">
    <property type="entry name" value="PHYTOCHROME-LIKE PROTEIN CPH1"/>
    <property type="match status" value="1"/>
</dbReference>
<keyword evidence="5 9" id="KW-0418">Kinase</keyword>
<dbReference type="FunFam" id="3.30.565.10:FF:000006">
    <property type="entry name" value="Sensor histidine kinase WalK"/>
    <property type="match status" value="1"/>
</dbReference>
<evidence type="ECO:0000256" key="1">
    <source>
        <dbReference type="ARBA" id="ARBA00000085"/>
    </source>
</evidence>
<keyword evidence="3" id="KW-0597">Phosphoprotein</keyword>
<dbReference type="PRINTS" id="PR00344">
    <property type="entry name" value="BCTRLSENSOR"/>
</dbReference>
<keyword evidence="10" id="KW-1185">Reference proteome</keyword>
<gene>
    <name evidence="9" type="ORF">C493_18396</name>
</gene>
<dbReference type="InterPro" id="IPR013767">
    <property type="entry name" value="PAS_fold"/>
</dbReference>
<dbReference type="SUPFAM" id="SSF55874">
    <property type="entry name" value="ATPase domain of HSP90 chaperone/DNA topoisomerase II/histidine kinase"/>
    <property type="match status" value="1"/>
</dbReference>
<dbReference type="InterPro" id="IPR000014">
    <property type="entry name" value="PAS"/>
</dbReference>
<evidence type="ECO:0000313" key="9">
    <source>
        <dbReference type="EMBL" id="ELY50983.1"/>
    </source>
</evidence>
<dbReference type="eggNOG" id="arCOG08095">
    <property type="taxonomic scope" value="Archaea"/>
</dbReference>
<dbReference type="OrthoDB" id="106630at2157"/>
<dbReference type="Gene3D" id="1.10.287.130">
    <property type="match status" value="1"/>
</dbReference>
<dbReference type="Gene3D" id="3.30.450.20">
    <property type="entry name" value="PAS domain"/>
    <property type="match status" value="3"/>
</dbReference>
<comment type="caution">
    <text evidence="9">The sequence shown here is derived from an EMBL/GenBank/DDBJ whole genome shotgun (WGS) entry which is preliminary data.</text>
</comment>
<protein>
    <recommendedName>
        <fullName evidence="2">histidine kinase</fullName>
        <ecNumber evidence="2">2.7.13.3</ecNumber>
    </recommendedName>
</protein>
<dbReference type="InterPro" id="IPR035965">
    <property type="entry name" value="PAS-like_dom_sf"/>
</dbReference>
<dbReference type="RefSeq" id="WP_007260939.1">
    <property type="nucleotide sequence ID" value="NZ_AOHZ01000084.1"/>
</dbReference>
<feature type="domain" description="Histidine kinase" evidence="6">
    <location>
        <begin position="454"/>
        <end position="667"/>
    </location>
</feature>
<evidence type="ECO:0000256" key="2">
    <source>
        <dbReference type="ARBA" id="ARBA00012438"/>
    </source>
</evidence>
<accession>L9WRQ3</accession>
<dbReference type="SMART" id="SM00091">
    <property type="entry name" value="PAS"/>
    <property type="match status" value="3"/>
</dbReference>
<dbReference type="Pfam" id="PF02518">
    <property type="entry name" value="HATPase_c"/>
    <property type="match status" value="1"/>
</dbReference>
<dbReference type="EC" id="2.7.13.3" evidence="2"/>
<evidence type="ECO:0000259" key="8">
    <source>
        <dbReference type="PROSITE" id="PS50113"/>
    </source>
</evidence>
<dbReference type="Proteomes" id="UP000011602">
    <property type="component" value="Unassembled WGS sequence"/>
</dbReference>
<dbReference type="SMART" id="SM00086">
    <property type="entry name" value="PAC"/>
    <property type="match status" value="1"/>
</dbReference>
<comment type="catalytic activity">
    <reaction evidence="1">
        <text>ATP + protein L-histidine = ADP + protein N-phospho-L-histidine.</text>
        <dbReference type="EC" id="2.7.13.3"/>
    </reaction>
</comment>
<dbReference type="Pfam" id="PF00989">
    <property type="entry name" value="PAS"/>
    <property type="match status" value="1"/>
</dbReference>
<dbReference type="GO" id="GO:0000155">
    <property type="term" value="F:phosphorelay sensor kinase activity"/>
    <property type="evidence" value="ECO:0007669"/>
    <property type="project" value="InterPro"/>
</dbReference>
<dbReference type="InterPro" id="IPR003661">
    <property type="entry name" value="HisK_dim/P_dom"/>
</dbReference>
<dbReference type="GO" id="GO:0006355">
    <property type="term" value="P:regulation of DNA-templated transcription"/>
    <property type="evidence" value="ECO:0007669"/>
    <property type="project" value="InterPro"/>
</dbReference>
<keyword evidence="4" id="KW-0808">Transferase</keyword>
<dbReference type="PROSITE" id="PS50112">
    <property type="entry name" value="PAS"/>
    <property type="match status" value="2"/>
</dbReference>
<evidence type="ECO:0000259" key="6">
    <source>
        <dbReference type="PROSITE" id="PS50109"/>
    </source>
</evidence>